<name>A0A8H7DDS4_9AGAR</name>
<dbReference type="EMBL" id="JACAZI010000002">
    <property type="protein sequence ID" value="KAF7368428.1"/>
    <property type="molecule type" value="Genomic_DNA"/>
</dbReference>
<organism evidence="1 2">
    <name type="scientific">Mycena venus</name>
    <dbReference type="NCBI Taxonomy" id="2733690"/>
    <lineage>
        <taxon>Eukaryota</taxon>
        <taxon>Fungi</taxon>
        <taxon>Dikarya</taxon>
        <taxon>Basidiomycota</taxon>
        <taxon>Agaricomycotina</taxon>
        <taxon>Agaricomycetes</taxon>
        <taxon>Agaricomycetidae</taxon>
        <taxon>Agaricales</taxon>
        <taxon>Marasmiineae</taxon>
        <taxon>Mycenaceae</taxon>
        <taxon>Mycena</taxon>
    </lineage>
</organism>
<comment type="caution">
    <text evidence="1">The sequence shown here is derived from an EMBL/GenBank/DDBJ whole genome shotgun (WGS) entry which is preliminary data.</text>
</comment>
<evidence type="ECO:0000313" key="1">
    <source>
        <dbReference type="EMBL" id="KAF7368428.1"/>
    </source>
</evidence>
<keyword evidence="2" id="KW-1185">Reference proteome</keyword>
<dbReference type="OrthoDB" id="3012239at2759"/>
<dbReference type="Proteomes" id="UP000620124">
    <property type="component" value="Unassembled WGS sequence"/>
</dbReference>
<proteinExistence type="predicted"/>
<dbReference type="InterPro" id="IPR021047">
    <property type="entry name" value="Mannosyltransferase_CMT1"/>
</dbReference>
<protein>
    <submittedName>
        <fullName evidence="1">Glycosyltransferase family 69 protein</fullName>
    </submittedName>
</protein>
<gene>
    <name evidence="1" type="ORF">MVEN_00165500</name>
</gene>
<sequence length="98" mass="10953">MPTFLLSFNKALLSMGVPHCILTQEALIPQPPSMLTAPLCIDILMTTRNLAIESLVEQGEYNRLLFSNDVFVKAEAIIGLHNTRYGEHDMVCGVHFHN</sequence>
<accession>A0A8H7DDS4</accession>
<dbReference type="AlphaFoldDB" id="A0A8H7DDS4"/>
<keyword evidence="1" id="KW-0808">Transferase</keyword>
<evidence type="ECO:0000313" key="2">
    <source>
        <dbReference type="Proteomes" id="UP000620124"/>
    </source>
</evidence>
<dbReference type="Pfam" id="PF11735">
    <property type="entry name" value="CAP59_mtransfer"/>
    <property type="match status" value="1"/>
</dbReference>
<reference evidence="1" key="1">
    <citation type="submission" date="2020-05" db="EMBL/GenBank/DDBJ databases">
        <title>Mycena genomes resolve the evolution of fungal bioluminescence.</title>
        <authorList>
            <person name="Tsai I.J."/>
        </authorList>
    </citation>
    <scope>NUCLEOTIDE SEQUENCE</scope>
    <source>
        <strain evidence="1">CCC161011</strain>
    </source>
</reference>
<dbReference type="GO" id="GO:0016740">
    <property type="term" value="F:transferase activity"/>
    <property type="evidence" value="ECO:0007669"/>
    <property type="project" value="UniProtKB-KW"/>
</dbReference>